<feature type="region of interest" description="Disordered" evidence="2">
    <location>
        <begin position="1"/>
        <end position="64"/>
    </location>
</feature>
<evidence type="ECO:0000313" key="5">
    <source>
        <dbReference type="Proteomes" id="UP000053259"/>
    </source>
</evidence>
<dbReference type="PANTHER" id="PTHR21354:SF0">
    <property type="entry name" value="ZINC FINGER PROTEIN 511"/>
    <property type="match status" value="1"/>
</dbReference>
<dbReference type="VEuPathDB" id="FungiDB:PV09_08659"/>
<dbReference type="OrthoDB" id="18440at2759"/>
<dbReference type="PANTHER" id="PTHR21354">
    <property type="entry name" value="ZINC FINGER PROTEIN 511"/>
    <property type="match status" value="1"/>
</dbReference>
<evidence type="ECO:0000256" key="1">
    <source>
        <dbReference type="PROSITE-ProRule" id="PRU00042"/>
    </source>
</evidence>
<dbReference type="InterPro" id="IPR013087">
    <property type="entry name" value="Znf_C2H2_type"/>
</dbReference>
<feature type="region of interest" description="Disordered" evidence="2">
    <location>
        <begin position="172"/>
        <end position="193"/>
    </location>
</feature>
<dbReference type="PROSITE" id="PS50157">
    <property type="entry name" value="ZINC_FINGER_C2H2_2"/>
    <property type="match status" value="1"/>
</dbReference>
<evidence type="ECO:0000313" key="4">
    <source>
        <dbReference type="EMBL" id="KIV99731.1"/>
    </source>
</evidence>
<reference evidence="4 5" key="1">
    <citation type="submission" date="2015-01" db="EMBL/GenBank/DDBJ databases">
        <title>The Genome Sequence of Ochroconis gallopava CBS43764.</title>
        <authorList>
            <consortium name="The Broad Institute Genomics Platform"/>
            <person name="Cuomo C."/>
            <person name="de Hoog S."/>
            <person name="Gorbushina A."/>
            <person name="Stielow B."/>
            <person name="Teixiera M."/>
            <person name="Abouelleil A."/>
            <person name="Chapman S.B."/>
            <person name="Priest M."/>
            <person name="Young S.K."/>
            <person name="Wortman J."/>
            <person name="Nusbaum C."/>
            <person name="Birren B."/>
        </authorList>
    </citation>
    <scope>NUCLEOTIDE SEQUENCE [LARGE SCALE GENOMIC DNA]</scope>
    <source>
        <strain evidence="4 5">CBS 43764</strain>
    </source>
</reference>
<accession>A0A0D1YG37</accession>
<dbReference type="GO" id="GO:0008270">
    <property type="term" value="F:zinc ion binding"/>
    <property type="evidence" value="ECO:0007669"/>
    <property type="project" value="UniProtKB-KW"/>
</dbReference>
<dbReference type="InterPro" id="IPR039258">
    <property type="entry name" value="ZNF511"/>
</dbReference>
<dbReference type="InParanoid" id="A0A0D1YG37"/>
<feature type="compositionally biased region" description="Acidic residues" evidence="2">
    <location>
        <begin position="15"/>
        <end position="29"/>
    </location>
</feature>
<proteinExistence type="predicted"/>
<gene>
    <name evidence="4" type="ORF">PV09_08659</name>
</gene>
<keyword evidence="5" id="KW-1185">Reference proteome</keyword>
<dbReference type="GeneID" id="27316632"/>
<dbReference type="RefSeq" id="XP_016209601.1">
    <property type="nucleotide sequence ID" value="XM_016362588.1"/>
</dbReference>
<keyword evidence="1" id="KW-0863">Zinc-finger</keyword>
<keyword evidence="1" id="KW-0862">Zinc</keyword>
<dbReference type="STRING" id="253628.A0A0D1YG37"/>
<dbReference type="EMBL" id="KN847572">
    <property type="protein sequence ID" value="KIV99731.1"/>
    <property type="molecule type" value="Genomic_DNA"/>
</dbReference>
<evidence type="ECO:0000259" key="3">
    <source>
        <dbReference type="PROSITE" id="PS50157"/>
    </source>
</evidence>
<protein>
    <recommendedName>
        <fullName evidence="3">C2H2-type domain-containing protein</fullName>
    </recommendedName>
</protein>
<organism evidence="4 5">
    <name type="scientific">Verruconis gallopava</name>
    <dbReference type="NCBI Taxonomy" id="253628"/>
    <lineage>
        <taxon>Eukaryota</taxon>
        <taxon>Fungi</taxon>
        <taxon>Dikarya</taxon>
        <taxon>Ascomycota</taxon>
        <taxon>Pezizomycotina</taxon>
        <taxon>Dothideomycetes</taxon>
        <taxon>Pleosporomycetidae</taxon>
        <taxon>Venturiales</taxon>
        <taxon>Sympoventuriaceae</taxon>
        <taxon>Verruconis</taxon>
    </lineage>
</organism>
<dbReference type="Proteomes" id="UP000053259">
    <property type="component" value="Unassembled WGS sequence"/>
</dbReference>
<keyword evidence="1" id="KW-0479">Metal-binding</keyword>
<dbReference type="HOGENOM" id="CLU_055660_1_0_1"/>
<evidence type="ECO:0000256" key="2">
    <source>
        <dbReference type="SAM" id="MobiDB-lite"/>
    </source>
</evidence>
<dbReference type="SMART" id="SM00355">
    <property type="entry name" value="ZnF_C2H2"/>
    <property type="match status" value="2"/>
</dbReference>
<name>A0A0D1YG37_9PEZI</name>
<sequence>MTGGKRTRVVGAPDAEIDPAESSSDESSAEELPGVQSPKKRIQLDATESGKSSGDRPIRCSLPPHDEMEFDSYEAYETHFEQQHRYRCSECCRNFPSDHYLQLHIAENHDPITAVKRERGEKTFACFVEDCERKCSTAQKRRMHMIDKHGFPKLYDFFIVNDGIDRRTSMLRQHTNRKHRPRAPLTADASELDPEAQLSSLTKSMSALKFVPRNVKFGRGGSKSFTR</sequence>
<feature type="domain" description="C2H2-type" evidence="3">
    <location>
        <begin position="86"/>
        <end position="109"/>
    </location>
</feature>
<dbReference type="PROSITE" id="PS00028">
    <property type="entry name" value="ZINC_FINGER_C2H2_1"/>
    <property type="match status" value="1"/>
</dbReference>
<dbReference type="AlphaFoldDB" id="A0A0D1YG37"/>